<dbReference type="Proteomes" id="UP000002051">
    <property type="component" value="Chromosome 3"/>
</dbReference>
<dbReference type="InterPro" id="IPR027417">
    <property type="entry name" value="P-loop_NTPase"/>
</dbReference>
<dbReference type="AlphaFoldDB" id="G7IWR6"/>
<organism evidence="2 4">
    <name type="scientific">Medicago truncatula</name>
    <name type="common">Barrel medic</name>
    <name type="synonym">Medicago tribuloides</name>
    <dbReference type="NCBI Taxonomy" id="3880"/>
    <lineage>
        <taxon>Eukaryota</taxon>
        <taxon>Viridiplantae</taxon>
        <taxon>Streptophyta</taxon>
        <taxon>Embryophyta</taxon>
        <taxon>Tracheophyta</taxon>
        <taxon>Spermatophyta</taxon>
        <taxon>Magnoliopsida</taxon>
        <taxon>eudicotyledons</taxon>
        <taxon>Gunneridae</taxon>
        <taxon>Pentapetalae</taxon>
        <taxon>rosids</taxon>
        <taxon>fabids</taxon>
        <taxon>Fabales</taxon>
        <taxon>Fabaceae</taxon>
        <taxon>Papilionoideae</taxon>
        <taxon>50 kb inversion clade</taxon>
        <taxon>NPAAA clade</taxon>
        <taxon>Hologalegina</taxon>
        <taxon>IRL clade</taxon>
        <taxon>Trifolieae</taxon>
        <taxon>Medicago</taxon>
    </lineage>
</organism>
<name>G7IWR6_MEDTR</name>
<evidence type="ECO:0000313" key="3">
    <source>
        <dbReference type="EnsemblPlants" id="AES69479"/>
    </source>
</evidence>
<reference evidence="3" key="3">
    <citation type="submission" date="2015-04" db="UniProtKB">
        <authorList>
            <consortium name="EnsemblPlants"/>
        </authorList>
    </citation>
    <scope>IDENTIFICATION</scope>
    <source>
        <strain evidence="3">cv. Jemalong A17</strain>
    </source>
</reference>
<feature type="domain" description="DNA helicase Pif1-like 2B" evidence="1">
    <location>
        <begin position="90"/>
        <end position="135"/>
    </location>
</feature>
<dbReference type="EnsemblPlants" id="AES69479">
    <property type="protein sequence ID" value="AES69479"/>
    <property type="gene ID" value="MTR_3g030470"/>
</dbReference>
<dbReference type="InterPro" id="IPR049163">
    <property type="entry name" value="Pif1-like_2B_dom"/>
</dbReference>
<dbReference type="PaxDb" id="3880-AES69479"/>
<gene>
    <name evidence="2" type="ordered locus">MTR_3g030470</name>
</gene>
<keyword evidence="2" id="KW-0547">Nucleotide-binding</keyword>
<sequence length="217" mass="24543">MRLPKSKEKKNEVVDGADHSGRFREALFRDNEHFPSNTYPNLLEDMSNIDYFQNRAILAPKNSIVDRINEYVLDLITDAVDNVHNVHTPEFLNTLVSSGLPNHKLRLKVGVPVMLLRNIDQSLGLCIGTRLVITRMGKFVLEGKVISGSNIGDKVFIPRLSLTRSDTRIHFKSFSIKHALSRVTSREGLKILIFDDDGEDIDVTSNVVYNEVIRNVS</sequence>
<dbReference type="SUPFAM" id="SSF52540">
    <property type="entry name" value="P-loop containing nucleoside triphosphate hydrolases"/>
    <property type="match status" value="1"/>
</dbReference>
<keyword evidence="2" id="KW-0378">Hydrolase</keyword>
<dbReference type="Pfam" id="PF21530">
    <property type="entry name" value="Pif1_2B_dom"/>
    <property type="match status" value="1"/>
</dbReference>
<keyword evidence="2" id="KW-0347">Helicase</keyword>
<dbReference type="GO" id="GO:0004386">
    <property type="term" value="F:helicase activity"/>
    <property type="evidence" value="ECO:0007669"/>
    <property type="project" value="UniProtKB-KW"/>
</dbReference>
<dbReference type="eggNOG" id="KOG0987">
    <property type="taxonomic scope" value="Eukaryota"/>
</dbReference>
<evidence type="ECO:0000259" key="1">
    <source>
        <dbReference type="Pfam" id="PF21530"/>
    </source>
</evidence>
<dbReference type="PANTHER" id="PTHR23274:SF33">
    <property type="entry name" value="ANIMAL RPA1 DOMAIN PROTEIN"/>
    <property type="match status" value="1"/>
</dbReference>
<keyword evidence="2" id="KW-0067">ATP-binding</keyword>
<keyword evidence="4" id="KW-1185">Reference proteome</keyword>
<dbReference type="EMBL" id="CM001219">
    <property type="protein sequence ID" value="AES69479.1"/>
    <property type="molecule type" value="Genomic_DNA"/>
</dbReference>
<accession>G7IWR6</accession>
<protein>
    <submittedName>
        <fullName evidence="2">PIF1-like helicase</fullName>
    </submittedName>
</protein>
<reference evidence="2 4" key="1">
    <citation type="journal article" date="2011" name="Nature">
        <title>The Medicago genome provides insight into the evolution of rhizobial symbioses.</title>
        <authorList>
            <person name="Young N.D."/>
            <person name="Debelle F."/>
            <person name="Oldroyd G.E."/>
            <person name="Geurts R."/>
            <person name="Cannon S.B."/>
            <person name="Udvardi M.K."/>
            <person name="Benedito V.A."/>
            <person name="Mayer K.F."/>
            <person name="Gouzy J."/>
            <person name="Schoof H."/>
            <person name="Van de Peer Y."/>
            <person name="Proost S."/>
            <person name="Cook D.R."/>
            <person name="Meyers B.C."/>
            <person name="Spannagl M."/>
            <person name="Cheung F."/>
            <person name="De Mita S."/>
            <person name="Krishnakumar V."/>
            <person name="Gundlach H."/>
            <person name="Zhou S."/>
            <person name="Mudge J."/>
            <person name="Bharti A.K."/>
            <person name="Murray J.D."/>
            <person name="Naoumkina M.A."/>
            <person name="Rosen B."/>
            <person name="Silverstein K.A."/>
            <person name="Tang H."/>
            <person name="Rombauts S."/>
            <person name="Zhao P.X."/>
            <person name="Zhou P."/>
            <person name="Barbe V."/>
            <person name="Bardou P."/>
            <person name="Bechner M."/>
            <person name="Bellec A."/>
            <person name="Berger A."/>
            <person name="Berges H."/>
            <person name="Bidwell S."/>
            <person name="Bisseling T."/>
            <person name="Choisne N."/>
            <person name="Couloux A."/>
            <person name="Denny R."/>
            <person name="Deshpande S."/>
            <person name="Dai X."/>
            <person name="Doyle J.J."/>
            <person name="Dudez A.M."/>
            <person name="Farmer A.D."/>
            <person name="Fouteau S."/>
            <person name="Franken C."/>
            <person name="Gibelin C."/>
            <person name="Gish J."/>
            <person name="Goldstein S."/>
            <person name="Gonzalez A.J."/>
            <person name="Green P.J."/>
            <person name="Hallab A."/>
            <person name="Hartog M."/>
            <person name="Hua A."/>
            <person name="Humphray S.J."/>
            <person name="Jeong D.H."/>
            <person name="Jing Y."/>
            <person name="Jocker A."/>
            <person name="Kenton S.M."/>
            <person name="Kim D.J."/>
            <person name="Klee K."/>
            <person name="Lai H."/>
            <person name="Lang C."/>
            <person name="Lin S."/>
            <person name="Macmil S.L."/>
            <person name="Magdelenat G."/>
            <person name="Matthews L."/>
            <person name="McCorrison J."/>
            <person name="Monaghan E.L."/>
            <person name="Mun J.H."/>
            <person name="Najar F.Z."/>
            <person name="Nicholson C."/>
            <person name="Noirot C."/>
            <person name="O'Bleness M."/>
            <person name="Paule C.R."/>
            <person name="Poulain J."/>
            <person name="Prion F."/>
            <person name="Qin B."/>
            <person name="Qu C."/>
            <person name="Retzel E.F."/>
            <person name="Riddle C."/>
            <person name="Sallet E."/>
            <person name="Samain S."/>
            <person name="Samson N."/>
            <person name="Sanders I."/>
            <person name="Saurat O."/>
            <person name="Scarpelli C."/>
            <person name="Schiex T."/>
            <person name="Segurens B."/>
            <person name="Severin A.J."/>
            <person name="Sherrier D.J."/>
            <person name="Shi R."/>
            <person name="Sims S."/>
            <person name="Singer S.R."/>
            <person name="Sinharoy S."/>
            <person name="Sterck L."/>
            <person name="Viollet A."/>
            <person name="Wang B.B."/>
            <person name="Wang K."/>
            <person name="Wang M."/>
            <person name="Wang X."/>
            <person name="Warfsmann J."/>
            <person name="Weissenbach J."/>
            <person name="White D.D."/>
            <person name="White J.D."/>
            <person name="Wiley G.B."/>
            <person name="Wincker P."/>
            <person name="Xing Y."/>
            <person name="Yang L."/>
            <person name="Yao Z."/>
            <person name="Ying F."/>
            <person name="Zhai J."/>
            <person name="Zhou L."/>
            <person name="Zuber A."/>
            <person name="Denarie J."/>
            <person name="Dixon R.A."/>
            <person name="May G.D."/>
            <person name="Schwartz D.C."/>
            <person name="Rogers J."/>
            <person name="Quetier F."/>
            <person name="Town C.D."/>
            <person name="Roe B.A."/>
        </authorList>
    </citation>
    <scope>NUCLEOTIDE SEQUENCE [LARGE SCALE GENOMIC DNA]</scope>
    <source>
        <strain evidence="2">A17</strain>
        <strain evidence="3 4">cv. Jemalong A17</strain>
    </source>
</reference>
<dbReference type="PANTHER" id="PTHR23274">
    <property type="entry name" value="DNA HELICASE-RELATED"/>
    <property type="match status" value="1"/>
</dbReference>
<reference evidence="2 4" key="2">
    <citation type="journal article" date="2014" name="BMC Genomics">
        <title>An improved genome release (version Mt4.0) for the model legume Medicago truncatula.</title>
        <authorList>
            <person name="Tang H."/>
            <person name="Krishnakumar V."/>
            <person name="Bidwell S."/>
            <person name="Rosen B."/>
            <person name="Chan A."/>
            <person name="Zhou S."/>
            <person name="Gentzbittel L."/>
            <person name="Childs K.L."/>
            <person name="Yandell M."/>
            <person name="Gundlach H."/>
            <person name="Mayer K.F."/>
            <person name="Schwartz D.C."/>
            <person name="Town C.D."/>
        </authorList>
    </citation>
    <scope>GENOME REANNOTATION</scope>
    <source>
        <strain evidence="3 4">cv. Jemalong A17</strain>
    </source>
</reference>
<proteinExistence type="predicted"/>
<evidence type="ECO:0000313" key="2">
    <source>
        <dbReference type="EMBL" id="AES69479.1"/>
    </source>
</evidence>
<dbReference type="STRING" id="3880.G7IWR6"/>
<dbReference type="HOGENOM" id="CLU_001324_14_0_1"/>
<evidence type="ECO:0000313" key="4">
    <source>
        <dbReference type="Proteomes" id="UP000002051"/>
    </source>
</evidence>